<dbReference type="PANTHER" id="PTHR31739:SF25">
    <property type="entry name" value="(E,E)-GERANYLLINALOOL SYNTHASE"/>
    <property type="match status" value="1"/>
</dbReference>
<dbReference type="GO" id="GO:0000287">
    <property type="term" value="F:magnesium ion binding"/>
    <property type="evidence" value="ECO:0007669"/>
    <property type="project" value="TreeGrafter"/>
</dbReference>
<dbReference type="SUPFAM" id="SSF48239">
    <property type="entry name" value="Terpenoid cyclases/Protein prenyltransferases"/>
    <property type="match status" value="2"/>
</dbReference>
<dbReference type="OrthoDB" id="2343925at2759"/>
<dbReference type="GeneID" id="25319774"/>
<organism evidence="3 4">
    <name type="scientific">Rasamsonia emersonii (strain ATCC 16479 / CBS 393.64 / IMI 116815)</name>
    <dbReference type="NCBI Taxonomy" id="1408163"/>
    <lineage>
        <taxon>Eukaryota</taxon>
        <taxon>Fungi</taxon>
        <taxon>Dikarya</taxon>
        <taxon>Ascomycota</taxon>
        <taxon>Pezizomycotina</taxon>
        <taxon>Eurotiomycetes</taxon>
        <taxon>Eurotiomycetidae</taxon>
        <taxon>Eurotiales</taxon>
        <taxon>Trichocomaceae</taxon>
        <taxon>Rasamsonia</taxon>
    </lineage>
</organism>
<dbReference type="Gene3D" id="1.50.10.20">
    <property type="match status" value="1"/>
</dbReference>
<accession>A0A0F4YJS6</accession>
<dbReference type="Proteomes" id="UP000053958">
    <property type="component" value="Unassembled WGS sequence"/>
</dbReference>
<protein>
    <submittedName>
        <fullName evidence="3">Terpene synthase family protein</fullName>
    </submittedName>
</protein>
<evidence type="ECO:0000313" key="3">
    <source>
        <dbReference type="EMBL" id="KKA18547.1"/>
    </source>
</evidence>
<sequence>MPSRGVQSPRSADDNVTLMDPLPNTTDTSMDTLSSQARQLLEKTVSNYTERYGVGLMSDSIYDTAWVSLIQKEVDGHRQWLFPEAFDYLLDRQGENGGWQVGGPTIDGILNTAASLLSLKRHLSEPLQMQSFSQQDLNNRIVHATASLDEQLQEWDVENTQHVGFEILVPALLELLEKEGISFTFPDKNTLDRINRIKLAKFKPEVLYSPVKTTALHSLEAFVGKADFDRLAHHTVHGSMMGSPSSTAAYLMYVSRWDDAAEAYLRHVFERGNGGGLARIRQRISRSPGYVAPLVSSGASDHPARSCPPCLRRDSPAKICPRQHWIKWRRFWNGALRRNRACWDLLGSDADDTAKAILTLNCLGKAVSPDSLIREYETLTHFRTYAFERDPSFSANFNVLIALLHVSDPAKYCPQIEKCARFLCKLAWETDGFVRDKWACLSINIATGLFRDSTDRLQNLSRYYSIMLMVQAFTDLLELWSNGPLSAIPDDLIRDRAYILLFQSVHRIMLSQEDDGSWNHSREETSYAICTLLKASTLPFWELFASELKLAIARGREFLQSSPADKPGYLWIAKVTYASDVLSESYVLAALRTPTALHRIRTGSLEPSEHTISRIENYIPFYRQTPLLASVPEWQLRASLFEGYLFQPALRRRRLDVFPRKNMPEDKYFEYIPFTWTGCSNRNRTFASADFLFEMMVLSFLNYQADEHMEAAGRRYAGDLSGLSQMIDEVFQRPAAGEADTTEDDIRGPLTKFVRYFLTHPRVLQASEFDRASLRRELKRYLLAQVAQTEDSRLLQETRQGKTATTWESFFHWVRSTAADNSSCPYAFASVACFLGDKDRDCFEGAEEKFIASDVGQHLASMCRMYNDFGSVARDREDQNLNSIDFPEFADNHTDQDERTAKEVLFRLAQYEQSCLDAAMARLDKLCRDDARKRRKLDIFRVFCSATDLYGQIYVQGRDYYIHVELQYIDITINQTLYKIQVRSFFQWACIDPSQYSMYTGQFVHSILPPTQQNRQDIHPPQSAEHSNDLIIHPSLTLHHKLKYIIPCSAGILQGKSHYPIIGKSLSTTAEGQTTKTVERHYHHQHPRREETRRYGITPE</sequence>
<evidence type="ECO:0000313" key="4">
    <source>
        <dbReference type="Proteomes" id="UP000053958"/>
    </source>
</evidence>
<comment type="caution">
    <text evidence="3">The sequence shown here is derived from an EMBL/GenBank/DDBJ whole genome shotgun (WGS) entry which is preliminary data.</text>
</comment>
<dbReference type="PANTHER" id="PTHR31739">
    <property type="entry name" value="ENT-COPALYL DIPHOSPHATE SYNTHASE, CHLOROPLASTIC"/>
    <property type="match status" value="1"/>
</dbReference>
<dbReference type="GO" id="GO:0010333">
    <property type="term" value="F:terpene synthase activity"/>
    <property type="evidence" value="ECO:0007669"/>
    <property type="project" value="InterPro"/>
</dbReference>
<gene>
    <name evidence="3" type="ORF">T310_7502</name>
</gene>
<feature type="region of interest" description="Disordered" evidence="2">
    <location>
        <begin position="1"/>
        <end position="30"/>
    </location>
</feature>
<proteinExistence type="inferred from homology"/>
<reference evidence="3 4" key="1">
    <citation type="submission" date="2015-04" db="EMBL/GenBank/DDBJ databases">
        <authorList>
            <person name="Heijne W.H."/>
            <person name="Fedorova N.D."/>
            <person name="Nierman W.C."/>
            <person name="Vollebregt A.W."/>
            <person name="Zhao Z."/>
            <person name="Wu L."/>
            <person name="Kumar M."/>
            <person name="Stam H."/>
            <person name="van den Berg M.A."/>
            <person name="Pel H.J."/>
        </authorList>
    </citation>
    <scope>NUCLEOTIDE SEQUENCE [LARGE SCALE GENOMIC DNA]</scope>
    <source>
        <strain evidence="3 4">CBS 393.64</strain>
    </source>
</reference>
<dbReference type="STRING" id="1408163.A0A0F4YJS6"/>
<evidence type="ECO:0000256" key="2">
    <source>
        <dbReference type="SAM" id="MobiDB-lite"/>
    </source>
</evidence>
<dbReference type="RefSeq" id="XP_013325159.1">
    <property type="nucleotide sequence ID" value="XM_013469705.1"/>
</dbReference>
<dbReference type="InterPro" id="IPR008930">
    <property type="entry name" value="Terpenoid_cyclase/PrenylTrfase"/>
</dbReference>
<dbReference type="Gene3D" id="1.50.10.160">
    <property type="match status" value="1"/>
</dbReference>
<feature type="compositionally biased region" description="Polar residues" evidence="2">
    <location>
        <begin position="1"/>
        <end position="10"/>
    </location>
</feature>
<dbReference type="EMBL" id="LASV01000444">
    <property type="protein sequence ID" value="KKA18547.1"/>
    <property type="molecule type" value="Genomic_DNA"/>
</dbReference>
<keyword evidence="4" id="KW-1185">Reference proteome</keyword>
<feature type="region of interest" description="Disordered" evidence="2">
    <location>
        <begin position="1070"/>
        <end position="1100"/>
    </location>
</feature>
<dbReference type="GO" id="GO:0016102">
    <property type="term" value="P:diterpenoid biosynthetic process"/>
    <property type="evidence" value="ECO:0007669"/>
    <property type="project" value="TreeGrafter"/>
</dbReference>
<dbReference type="InterPro" id="IPR050148">
    <property type="entry name" value="Terpene_synthase-like"/>
</dbReference>
<name>A0A0F4YJS6_RASE3</name>
<dbReference type="AlphaFoldDB" id="A0A0F4YJS6"/>
<comment type="similarity">
    <text evidence="1">Belongs to the terpene synthase family.</text>
</comment>
<evidence type="ECO:0000256" key="1">
    <source>
        <dbReference type="ARBA" id="ARBA00006333"/>
    </source>
</evidence>